<accession>A0AAV3P980</accession>
<comment type="caution">
    <text evidence="11">The sequence shown here is derived from an EMBL/GenBank/DDBJ whole genome shotgun (WGS) entry which is preliminary data.</text>
</comment>
<dbReference type="InterPro" id="IPR001471">
    <property type="entry name" value="AP2/ERF_dom"/>
</dbReference>
<evidence type="ECO:0000256" key="6">
    <source>
        <dbReference type="ARBA" id="ARBA00023159"/>
    </source>
</evidence>
<sequence length="287" mass="32335">MTSFEEVSALQKISDHLLGAGRDLSSPTYSSLFSPSLYDITTYDYIIPTHISESISSSSSTSLTSYEINGEDYDILNMVSNFIDNMHQNQNINDGSSSSFATHNQFLESQSSSNSSCFYTENSPLKNSSLIETNPSLKIDLAPVKKVDWIEFCQNQTQSIVLDFTTKSSSTNEIQEEKKHYRGVRQRPWGKYAAEIRDPNRRGSRIWLGTYDTAIEAARAYDRAAFKLRGSKAVLNFPLEIGKEEVKDTKTTTMVDGRKKRKMEVKGEELSGPPPTMKRENGGRWQC</sequence>
<dbReference type="InterPro" id="IPR036955">
    <property type="entry name" value="AP2/ERF_dom_sf"/>
</dbReference>
<keyword evidence="4" id="KW-0805">Transcription regulation</keyword>
<feature type="compositionally biased region" description="Basic and acidic residues" evidence="9">
    <location>
        <begin position="277"/>
        <end position="287"/>
    </location>
</feature>
<dbReference type="PRINTS" id="PR00367">
    <property type="entry name" value="ETHRSPELEMNT"/>
</dbReference>
<evidence type="ECO:0000256" key="7">
    <source>
        <dbReference type="ARBA" id="ARBA00023163"/>
    </source>
</evidence>
<dbReference type="GO" id="GO:0005634">
    <property type="term" value="C:nucleus"/>
    <property type="evidence" value="ECO:0007669"/>
    <property type="project" value="UniProtKB-SubCell"/>
</dbReference>
<protein>
    <submittedName>
        <fullName evidence="11">DNA-binding transcription factor</fullName>
    </submittedName>
</protein>
<dbReference type="GO" id="GO:0009873">
    <property type="term" value="P:ethylene-activated signaling pathway"/>
    <property type="evidence" value="ECO:0007669"/>
    <property type="project" value="UniProtKB-KW"/>
</dbReference>
<dbReference type="PANTHER" id="PTHR31190:SF499">
    <property type="entry name" value="ETHYLENE-RESPONSIVE TRANSCRIPTION FACTOR ERF105"/>
    <property type="match status" value="1"/>
</dbReference>
<keyword evidence="8" id="KW-0539">Nucleus</keyword>
<keyword evidence="7" id="KW-0804">Transcription</keyword>
<dbReference type="SMART" id="SM00380">
    <property type="entry name" value="AP2"/>
    <property type="match status" value="1"/>
</dbReference>
<organism evidence="11 12">
    <name type="scientific">Lithospermum erythrorhizon</name>
    <name type="common">Purple gromwell</name>
    <name type="synonym">Lithospermum officinale var. erythrorhizon</name>
    <dbReference type="NCBI Taxonomy" id="34254"/>
    <lineage>
        <taxon>Eukaryota</taxon>
        <taxon>Viridiplantae</taxon>
        <taxon>Streptophyta</taxon>
        <taxon>Embryophyta</taxon>
        <taxon>Tracheophyta</taxon>
        <taxon>Spermatophyta</taxon>
        <taxon>Magnoliopsida</taxon>
        <taxon>eudicotyledons</taxon>
        <taxon>Gunneridae</taxon>
        <taxon>Pentapetalae</taxon>
        <taxon>asterids</taxon>
        <taxon>lamiids</taxon>
        <taxon>Boraginales</taxon>
        <taxon>Boraginaceae</taxon>
        <taxon>Boraginoideae</taxon>
        <taxon>Lithospermeae</taxon>
        <taxon>Lithospermum</taxon>
    </lineage>
</organism>
<evidence type="ECO:0000259" key="10">
    <source>
        <dbReference type="PROSITE" id="PS51032"/>
    </source>
</evidence>
<dbReference type="Pfam" id="PF00847">
    <property type="entry name" value="AP2"/>
    <property type="match status" value="1"/>
</dbReference>
<dbReference type="GO" id="GO:0003700">
    <property type="term" value="F:DNA-binding transcription factor activity"/>
    <property type="evidence" value="ECO:0007669"/>
    <property type="project" value="InterPro"/>
</dbReference>
<evidence type="ECO:0000256" key="5">
    <source>
        <dbReference type="ARBA" id="ARBA00023125"/>
    </source>
</evidence>
<keyword evidence="12" id="KW-1185">Reference proteome</keyword>
<dbReference type="FunFam" id="3.30.730.10:FF:000001">
    <property type="entry name" value="Ethylene-responsive transcription factor 2"/>
    <property type="match status" value="1"/>
</dbReference>
<dbReference type="InterPro" id="IPR044808">
    <property type="entry name" value="ERF_plant"/>
</dbReference>
<dbReference type="Proteomes" id="UP001454036">
    <property type="component" value="Unassembled WGS sequence"/>
</dbReference>
<proteinExistence type="predicted"/>
<feature type="region of interest" description="Disordered" evidence="9">
    <location>
        <begin position="250"/>
        <end position="287"/>
    </location>
</feature>
<reference evidence="11 12" key="1">
    <citation type="submission" date="2024-01" db="EMBL/GenBank/DDBJ databases">
        <title>The complete chloroplast genome sequence of Lithospermum erythrorhizon: insights into the phylogenetic relationship among Boraginaceae species and the maternal lineages of purple gromwells.</title>
        <authorList>
            <person name="Okada T."/>
            <person name="Watanabe K."/>
        </authorList>
    </citation>
    <scope>NUCLEOTIDE SEQUENCE [LARGE SCALE GENOMIC DNA]</scope>
</reference>
<dbReference type="PROSITE" id="PS51032">
    <property type="entry name" value="AP2_ERF"/>
    <property type="match status" value="1"/>
</dbReference>
<keyword evidence="5 11" id="KW-0238">DNA-binding</keyword>
<evidence type="ECO:0000313" key="11">
    <source>
        <dbReference type="EMBL" id="GAA0147856.1"/>
    </source>
</evidence>
<dbReference type="EMBL" id="BAABME010001149">
    <property type="protein sequence ID" value="GAA0147856.1"/>
    <property type="molecule type" value="Genomic_DNA"/>
</dbReference>
<evidence type="ECO:0000256" key="3">
    <source>
        <dbReference type="ARBA" id="ARBA00022821"/>
    </source>
</evidence>
<evidence type="ECO:0000313" key="12">
    <source>
        <dbReference type="Proteomes" id="UP001454036"/>
    </source>
</evidence>
<dbReference type="AlphaFoldDB" id="A0AAV3P980"/>
<evidence type="ECO:0000256" key="4">
    <source>
        <dbReference type="ARBA" id="ARBA00023015"/>
    </source>
</evidence>
<feature type="domain" description="AP2/ERF" evidence="10">
    <location>
        <begin position="180"/>
        <end position="238"/>
    </location>
</feature>
<evidence type="ECO:0000256" key="1">
    <source>
        <dbReference type="ARBA" id="ARBA00004123"/>
    </source>
</evidence>
<dbReference type="GO" id="GO:0000976">
    <property type="term" value="F:transcription cis-regulatory region binding"/>
    <property type="evidence" value="ECO:0007669"/>
    <property type="project" value="UniProtKB-ARBA"/>
</dbReference>
<evidence type="ECO:0000256" key="2">
    <source>
        <dbReference type="ARBA" id="ARBA00022745"/>
    </source>
</evidence>
<keyword evidence="3" id="KW-0611">Plant defense</keyword>
<dbReference type="SUPFAM" id="SSF54171">
    <property type="entry name" value="DNA-binding domain"/>
    <property type="match status" value="1"/>
</dbReference>
<comment type="subcellular location">
    <subcellularLocation>
        <location evidence="1">Nucleus</location>
    </subcellularLocation>
</comment>
<keyword evidence="6" id="KW-0010">Activator</keyword>
<keyword evidence="2" id="KW-0936">Ethylene signaling pathway</keyword>
<dbReference type="CDD" id="cd00018">
    <property type="entry name" value="AP2"/>
    <property type="match status" value="1"/>
</dbReference>
<dbReference type="InterPro" id="IPR016177">
    <property type="entry name" value="DNA-bd_dom_sf"/>
</dbReference>
<evidence type="ECO:0000256" key="8">
    <source>
        <dbReference type="ARBA" id="ARBA00023242"/>
    </source>
</evidence>
<evidence type="ECO:0000256" key="9">
    <source>
        <dbReference type="SAM" id="MobiDB-lite"/>
    </source>
</evidence>
<dbReference type="PANTHER" id="PTHR31190">
    <property type="entry name" value="DNA-BINDING DOMAIN"/>
    <property type="match status" value="1"/>
</dbReference>
<name>A0AAV3P980_LITER</name>
<gene>
    <name evidence="11" type="ORF">LIER_07454</name>
</gene>
<dbReference type="Gene3D" id="3.30.730.10">
    <property type="entry name" value="AP2/ERF domain"/>
    <property type="match status" value="1"/>
</dbReference>
<dbReference type="GO" id="GO:0006952">
    <property type="term" value="P:defense response"/>
    <property type="evidence" value="ECO:0007669"/>
    <property type="project" value="UniProtKB-KW"/>
</dbReference>